<reference evidence="2 3" key="1">
    <citation type="submission" date="2019-08" db="EMBL/GenBank/DDBJ databases">
        <authorList>
            <person name="Dong K."/>
        </authorList>
    </citation>
    <scope>NUCLEOTIDE SEQUENCE [LARGE SCALE GENOMIC DNA]</scope>
    <source>
        <strain evidence="2 3">K-1</strain>
    </source>
</reference>
<proteinExistence type="predicted"/>
<keyword evidence="3" id="KW-1185">Reference proteome</keyword>
<organism evidence="2 3">
    <name type="scientific">Microbacterium saccharophilum</name>
    <dbReference type="NCBI Taxonomy" id="1213358"/>
    <lineage>
        <taxon>Bacteria</taxon>
        <taxon>Bacillati</taxon>
        <taxon>Actinomycetota</taxon>
        <taxon>Actinomycetes</taxon>
        <taxon>Micrococcales</taxon>
        <taxon>Microbacteriaceae</taxon>
        <taxon>Microbacterium</taxon>
    </lineage>
</organism>
<name>A0A5C8HV05_9MICO</name>
<keyword evidence="1" id="KW-0175">Coiled coil</keyword>
<dbReference type="SUPFAM" id="SSF52540">
    <property type="entry name" value="P-loop containing nucleoside triphosphate hydrolases"/>
    <property type="match status" value="1"/>
</dbReference>
<evidence type="ECO:0000256" key="1">
    <source>
        <dbReference type="SAM" id="Coils"/>
    </source>
</evidence>
<evidence type="ECO:0000313" key="2">
    <source>
        <dbReference type="EMBL" id="TXK08792.1"/>
    </source>
</evidence>
<protein>
    <submittedName>
        <fullName evidence="2">Uncharacterized protein</fullName>
    </submittedName>
</protein>
<evidence type="ECO:0000313" key="3">
    <source>
        <dbReference type="Proteomes" id="UP000321949"/>
    </source>
</evidence>
<dbReference type="InterPro" id="IPR027417">
    <property type="entry name" value="P-loop_NTPase"/>
</dbReference>
<dbReference type="OrthoDB" id="556502at2"/>
<dbReference type="EMBL" id="VRSX01000006">
    <property type="protein sequence ID" value="TXK08792.1"/>
    <property type="molecule type" value="Genomic_DNA"/>
</dbReference>
<gene>
    <name evidence="2" type="ORF">FVP74_11890</name>
</gene>
<sequence>MPDMGPFSVAPKQVEGLDGPGFADLVGRLLAAEIARAGLAGWTLTQTYRTNAADGGVDAGLSNSTSTSWLPAGDSAWQFKAGDLPPAACEMELRGATAAVATLKSGGSYRLVLGKSLAPNLIATRKARLEKVARALGVTVVAGMIEVLAGDSLARWAEEFPAVASSPSIRGMGTIGQTFGEWSDSVSHTTTWVPSEARDKQIEDLREAIQSGDESGVHVEGVSGLGKTRMVMEALRDQPNEALVVYVPSEDQFPPAVLNHLQTQGRSAVVVIDECDAKRHDVFAGMLQTGTRIRLVTISEPSQRAPRAATLLVKAFDDEPLSKLLQENMPTLWPEATRVIVEVSAGNIDYALKCAKALIAQRPGFAGQLVDPADIRQFIADELPGGALFLASSALALFSRLGFDGDLASEVRTVSAALAIPEGDLRAAAAELAAKGLLSSQGRYRSVGPSPVSIYLASNGWTEFGSRIVTDLIPELTDDLIERLFARAAEIGDASLPRAVVDKMLGESGPLSSLEAVAADRRGSLIEHLAVLSPGRVSRRISYLLGSVTKAELLAASGARRPLIWSLQKLVWHSETFSEAADSLLLLALAENETFSNNSTGVWVELFGTMLPATSASPEARLAYLRGKLASEDSQVRSLVVSAAGRALESHESTVVSGELQGGVVVEPRGAPKTWGEVWAYRSAMIDLLRTLADDLNSAVAEEAVKSLTGAIHGALGIPAVQEHLAAALASLPAAQLRLARAELADLSSLYDRTEDERKHAEDIDAMVAALPNESVADRLWVITHASPWDRRNTDIEADLLEALSGMTPGEATASLIDALSKEIPTDFNVGAAIGRLGVANERDEQFLIESFGGSNSRALTGYLLAKEELRLGAYDDFVDGMEVDHATKLRLTTQGPRTARAGERIAEYLPDVSVADGARAVFYWLREESDEALLRQYIQDWLKRVETQADYSALVDFIAFAIHVRSDLSADLEDLIGDVVAMRVDFPDVGQQRYDWKKLAERQLDRRPRQLVDTIVQLVERDAVRIYSRSEERSLFARSIQAAGPEAWVDLMDRLESRSSFKLSFALRGWLADVVDLSVLEGWVGDSKERARVVASVASVGDEMLSAPAAFLLARFGDDDAITSPLIGEFISGGWTGDESIRIRGQVAQVKRWLAQPGLSDGAKRWCGKVIDLLESRLGDVEQREQEGDW</sequence>
<dbReference type="RefSeq" id="WP_147051392.1">
    <property type="nucleotide sequence ID" value="NZ_BKAH01000019.1"/>
</dbReference>
<comment type="caution">
    <text evidence="2">The sequence shown here is derived from an EMBL/GenBank/DDBJ whole genome shotgun (WGS) entry which is preliminary data.</text>
</comment>
<feature type="coiled-coil region" evidence="1">
    <location>
        <begin position="737"/>
        <end position="764"/>
    </location>
</feature>
<dbReference type="Proteomes" id="UP000321949">
    <property type="component" value="Unassembled WGS sequence"/>
</dbReference>
<accession>A0A5C8HV05</accession>
<dbReference type="AlphaFoldDB" id="A0A5C8HV05"/>